<accession>E4ZYD2</accession>
<keyword evidence="4 7" id="KW-0472">Membrane</keyword>
<comment type="subcellular location">
    <subcellularLocation>
        <location evidence="1">Membrane</location>
        <topology evidence="1">Multi-pass membrane protein</topology>
    </subcellularLocation>
</comment>
<evidence type="ECO:0000256" key="6">
    <source>
        <dbReference type="SAM" id="MobiDB-lite"/>
    </source>
</evidence>
<sequence>MHGKRATEYALLEAASVKLEAHHSQRLRMYLRQLAVPRSETSTFQSQALVLSVLTLPGTQLGFDDYTIYVAMLLLAVFSGLSVPLANAGLGKDIWTIPFDNITFILLVYFADELIYLTIVTLTKVSILFFFLRIFPKKSFRKMVYILMTINGLFLFSFIIVSVFQCTPIDYAWHNWHKETRGVCRNVNAQGWAAAIINIVLDLATILLPLRQISQLVMNWKQKVQLVLMFCVGGFVTIVSVIRLEYLINFANSKNPTWDLAGFGVWSTIELDVGVMCACMPAIQSLCKRCFPKVFGMTTRGKSTGKSGVSDASASNGVSKRKLEGSKNSDRNSFIPLVEIDSVKDTASEQDANRNV</sequence>
<organism evidence="10">
    <name type="scientific">Leptosphaeria maculans (strain JN3 / isolate v23.1.3 / race Av1-4-5-6-7-8)</name>
    <name type="common">Blackleg fungus</name>
    <name type="synonym">Phoma lingam</name>
    <dbReference type="NCBI Taxonomy" id="985895"/>
    <lineage>
        <taxon>Eukaryota</taxon>
        <taxon>Fungi</taxon>
        <taxon>Dikarya</taxon>
        <taxon>Ascomycota</taxon>
        <taxon>Pezizomycotina</taxon>
        <taxon>Dothideomycetes</taxon>
        <taxon>Pleosporomycetidae</taxon>
        <taxon>Pleosporales</taxon>
        <taxon>Pleosporineae</taxon>
        <taxon>Leptosphaeriaceae</taxon>
        <taxon>Plenodomus</taxon>
        <taxon>Plenodomus lingam/Leptosphaeria maculans species complex</taxon>
    </lineage>
</organism>
<name>E4ZYD2_LEPMJ</name>
<feature type="transmembrane region" description="Helical" evidence="7">
    <location>
        <begin position="66"/>
        <end position="86"/>
    </location>
</feature>
<keyword evidence="10" id="KW-1185">Reference proteome</keyword>
<dbReference type="AlphaFoldDB" id="E4ZYD2"/>
<evidence type="ECO:0000256" key="2">
    <source>
        <dbReference type="ARBA" id="ARBA00022692"/>
    </source>
</evidence>
<dbReference type="GO" id="GO:0016020">
    <property type="term" value="C:membrane"/>
    <property type="evidence" value="ECO:0007669"/>
    <property type="project" value="UniProtKB-SubCell"/>
</dbReference>
<dbReference type="PANTHER" id="PTHR33048:SF47">
    <property type="entry name" value="INTEGRAL MEMBRANE PROTEIN-RELATED"/>
    <property type="match status" value="1"/>
</dbReference>
<feature type="transmembrane region" description="Helical" evidence="7">
    <location>
        <begin position="106"/>
        <end position="132"/>
    </location>
</feature>
<feature type="transmembrane region" description="Helical" evidence="7">
    <location>
        <begin position="144"/>
        <end position="164"/>
    </location>
</feature>
<feature type="transmembrane region" description="Helical" evidence="7">
    <location>
        <begin position="260"/>
        <end position="283"/>
    </location>
</feature>
<dbReference type="PANTHER" id="PTHR33048">
    <property type="entry name" value="PTH11-LIKE INTEGRAL MEMBRANE PROTEIN (AFU_ORTHOLOGUE AFUA_5G11245)"/>
    <property type="match status" value="1"/>
</dbReference>
<feature type="transmembrane region" description="Helical" evidence="7">
    <location>
        <begin position="191"/>
        <end position="210"/>
    </location>
</feature>
<protein>
    <submittedName>
        <fullName evidence="9">Predicted protein</fullName>
    </submittedName>
</protein>
<dbReference type="OrthoDB" id="2496787at2759"/>
<feature type="compositionally biased region" description="Basic and acidic residues" evidence="6">
    <location>
        <begin position="321"/>
        <end position="330"/>
    </location>
</feature>
<feature type="region of interest" description="Disordered" evidence="6">
    <location>
        <begin position="300"/>
        <end position="330"/>
    </location>
</feature>
<dbReference type="eggNOG" id="ENOG502SM6F">
    <property type="taxonomic scope" value="Eukaryota"/>
</dbReference>
<feature type="compositionally biased region" description="Polar residues" evidence="6">
    <location>
        <begin position="300"/>
        <end position="318"/>
    </location>
</feature>
<dbReference type="Pfam" id="PF20684">
    <property type="entry name" value="Fung_rhodopsin"/>
    <property type="match status" value="1"/>
</dbReference>
<keyword evidence="2 7" id="KW-0812">Transmembrane</keyword>
<gene>
    <name evidence="9" type="ORF">LEMA_P112960.1</name>
</gene>
<evidence type="ECO:0000313" key="9">
    <source>
        <dbReference type="EMBL" id="CBX96377.1"/>
    </source>
</evidence>
<dbReference type="VEuPathDB" id="FungiDB:LEMA_P112960.1"/>
<evidence type="ECO:0000259" key="8">
    <source>
        <dbReference type="Pfam" id="PF20684"/>
    </source>
</evidence>
<dbReference type="InterPro" id="IPR052337">
    <property type="entry name" value="SAT4-like"/>
</dbReference>
<keyword evidence="3 7" id="KW-1133">Transmembrane helix</keyword>
<feature type="domain" description="Rhodopsin" evidence="8">
    <location>
        <begin position="59"/>
        <end position="289"/>
    </location>
</feature>
<dbReference type="EMBL" id="FP929128">
    <property type="protein sequence ID" value="CBX96377.1"/>
    <property type="molecule type" value="Genomic_DNA"/>
</dbReference>
<comment type="similarity">
    <text evidence="5">Belongs to the SAT4 family.</text>
</comment>
<dbReference type="InParanoid" id="E4ZYD2"/>
<feature type="transmembrane region" description="Helical" evidence="7">
    <location>
        <begin position="226"/>
        <end position="248"/>
    </location>
</feature>
<evidence type="ECO:0000256" key="1">
    <source>
        <dbReference type="ARBA" id="ARBA00004141"/>
    </source>
</evidence>
<evidence type="ECO:0000256" key="5">
    <source>
        <dbReference type="ARBA" id="ARBA00038359"/>
    </source>
</evidence>
<reference evidence="10" key="1">
    <citation type="journal article" date="2011" name="Nat. Commun.">
        <title>Effector diversification within compartments of the Leptosphaeria maculans genome affected by Repeat-Induced Point mutations.</title>
        <authorList>
            <person name="Rouxel T."/>
            <person name="Grandaubert J."/>
            <person name="Hane J.K."/>
            <person name="Hoede C."/>
            <person name="van de Wouw A.P."/>
            <person name="Couloux A."/>
            <person name="Dominguez V."/>
            <person name="Anthouard V."/>
            <person name="Bally P."/>
            <person name="Bourras S."/>
            <person name="Cozijnsen A.J."/>
            <person name="Ciuffetti L.M."/>
            <person name="Degrave A."/>
            <person name="Dilmaghani A."/>
            <person name="Duret L."/>
            <person name="Fudal I."/>
            <person name="Goodwin S.B."/>
            <person name="Gout L."/>
            <person name="Glaser N."/>
            <person name="Linglin J."/>
            <person name="Kema G.H.J."/>
            <person name="Lapalu N."/>
            <person name="Lawrence C.B."/>
            <person name="May K."/>
            <person name="Meyer M."/>
            <person name="Ollivier B."/>
            <person name="Poulain J."/>
            <person name="Schoch C.L."/>
            <person name="Simon A."/>
            <person name="Spatafora J.W."/>
            <person name="Stachowiak A."/>
            <person name="Turgeon B.G."/>
            <person name="Tyler B.M."/>
            <person name="Vincent D."/>
            <person name="Weissenbach J."/>
            <person name="Amselem J."/>
            <person name="Quesneville H."/>
            <person name="Oliver R.P."/>
            <person name="Wincker P."/>
            <person name="Balesdent M.-H."/>
            <person name="Howlett B.J."/>
        </authorList>
    </citation>
    <scope>NUCLEOTIDE SEQUENCE [LARGE SCALE GENOMIC DNA]</scope>
    <source>
        <strain evidence="10">JN3 / isolate v23.1.3 / race Av1-4-5-6-7-8</strain>
    </source>
</reference>
<dbReference type="Proteomes" id="UP000002668">
    <property type="component" value="Genome"/>
</dbReference>
<evidence type="ECO:0000256" key="4">
    <source>
        <dbReference type="ARBA" id="ARBA00023136"/>
    </source>
</evidence>
<evidence type="ECO:0000256" key="3">
    <source>
        <dbReference type="ARBA" id="ARBA00022989"/>
    </source>
</evidence>
<proteinExistence type="inferred from homology"/>
<evidence type="ECO:0000256" key="7">
    <source>
        <dbReference type="SAM" id="Phobius"/>
    </source>
</evidence>
<dbReference type="HOGENOM" id="CLU_028200_6_1_1"/>
<dbReference type="InterPro" id="IPR049326">
    <property type="entry name" value="Rhodopsin_dom_fungi"/>
</dbReference>
<evidence type="ECO:0000313" key="10">
    <source>
        <dbReference type="Proteomes" id="UP000002668"/>
    </source>
</evidence>
<dbReference type="STRING" id="985895.E4ZYD2"/>
<dbReference type="OMA" id="ACAKTSI"/>